<dbReference type="Gene3D" id="6.20.200.20">
    <property type="match status" value="1"/>
</dbReference>
<dbReference type="PROSITE" id="PS50184">
    <property type="entry name" value="VWFC_2"/>
    <property type="match status" value="1"/>
</dbReference>
<protein>
    <recommendedName>
        <fullName evidence="1">VWFC domain-containing protein</fullName>
    </recommendedName>
</protein>
<organism evidence="2 3">
    <name type="scientific">Lottia gigantea</name>
    <name type="common">Giant owl limpet</name>
    <dbReference type="NCBI Taxonomy" id="225164"/>
    <lineage>
        <taxon>Eukaryota</taxon>
        <taxon>Metazoa</taxon>
        <taxon>Spiralia</taxon>
        <taxon>Lophotrochozoa</taxon>
        <taxon>Mollusca</taxon>
        <taxon>Gastropoda</taxon>
        <taxon>Patellogastropoda</taxon>
        <taxon>Lottioidea</taxon>
        <taxon>Lottiidae</taxon>
        <taxon>Lottia</taxon>
    </lineage>
</organism>
<name>V4B4P0_LOTGI</name>
<dbReference type="Pfam" id="PF23334">
    <property type="entry name" value="VWC2L_2nd"/>
    <property type="match status" value="1"/>
</dbReference>
<dbReference type="GO" id="GO:0005615">
    <property type="term" value="C:extracellular space"/>
    <property type="evidence" value="ECO:0007669"/>
    <property type="project" value="TreeGrafter"/>
</dbReference>
<dbReference type="InterPro" id="IPR042979">
    <property type="entry name" value="VWC2/VWC2L"/>
</dbReference>
<dbReference type="OMA" id="DCFFGGC"/>
<dbReference type="PANTHER" id="PTHR46252:SF3">
    <property type="entry name" value="KIELIN_CHORDIN-LIKE PROTEIN"/>
    <property type="match status" value="1"/>
</dbReference>
<gene>
    <name evidence="2" type="ORF">LOTGIDRAFT_228029</name>
</gene>
<dbReference type="CTD" id="20247509"/>
<dbReference type="RefSeq" id="XP_009043993.1">
    <property type="nucleotide sequence ID" value="XM_009045745.1"/>
</dbReference>
<dbReference type="GO" id="GO:0030514">
    <property type="term" value="P:negative regulation of BMP signaling pathway"/>
    <property type="evidence" value="ECO:0007669"/>
    <property type="project" value="TreeGrafter"/>
</dbReference>
<dbReference type="AlphaFoldDB" id="V4B4P0"/>
<dbReference type="HOGENOM" id="CLU_1909053_0_0_1"/>
<dbReference type="KEGG" id="lgi:LOTGIDRAFT_228029"/>
<dbReference type="SMART" id="SM00214">
    <property type="entry name" value="VWC"/>
    <property type="match status" value="1"/>
</dbReference>
<dbReference type="PANTHER" id="PTHR46252">
    <property type="entry name" value="BRORIN FAMILY MEMBER"/>
    <property type="match status" value="1"/>
</dbReference>
<sequence>MIYRKRRINGRHRLVCFACADKFTRPMIKETCTRNGKTYKVGEKVRDNPCQPCFCSEGGLMACMVIDCMMPNCADYVRNPDQCCSTCPNGPNCRLPDGTLMSADKPHVMADGSVCQCHHMIGMGFTPYSVNATCTTSLKSIVTDIPM</sequence>
<proteinExistence type="predicted"/>
<dbReference type="GO" id="GO:0045202">
    <property type="term" value="C:synapse"/>
    <property type="evidence" value="ECO:0007669"/>
    <property type="project" value="UniProtKB-SubCell"/>
</dbReference>
<reference evidence="2 3" key="1">
    <citation type="journal article" date="2013" name="Nature">
        <title>Insights into bilaterian evolution from three spiralian genomes.</title>
        <authorList>
            <person name="Simakov O."/>
            <person name="Marletaz F."/>
            <person name="Cho S.J."/>
            <person name="Edsinger-Gonzales E."/>
            <person name="Havlak P."/>
            <person name="Hellsten U."/>
            <person name="Kuo D.H."/>
            <person name="Larsson T."/>
            <person name="Lv J."/>
            <person name="Arendt D."/>
            <person name="Savage R."/>
            <person name="Osoegawa K."/>
            <person name="de Jong P."/>
            <person name="Grimwood J."/>
            <person name="Chapman J.A."/>
            <person name="Shapiro H."/>
            <person name="Aerts A."/>
            <person name="Otillar R.P."/>
            <person name="Terry A.Y."/>
            <person name="Boore J.L."/>
            <person name="Grigoriev I.V."/>
            <person name="Lindberg D.R."/>
            <person name="Seaver E.C."/>
            <person name="Weisblat D.A."/>
            <person name="Putnam N.H."/>
            <person name="Rokhsar D.S."/>
        </authorList>
    </citation>
    <scope>NUCLEOTIDE SEQUENCE [LARGE SCALE GENOMIC DNA]</scope>
</reference>
<dbReference type="GeneID" id="20247509"/>
<accession>V4B4P0</accession>
<dbReference type="OrthoDB" id="6042629at2759"/>
<feature type="domain" description="VWFC" evidence="1">
    <location>
        <begin position="30"/>
        <end position="88"/>
    </location>
</feature>
<evidence type="ECO:0000259" key="1">
    <source>
        <dbReference type="PROSITE" id="PS50184"/>
    </source>
</evidence>
<dbReference type="InterPro" id="IPR001007">
    <property type="entry name" value="VWF_dom"/>
</dbReference>
<dbReference type="EMBL" id="KB199650">
    <property type="protein sequence ID" value="ESP05448.1"/>
    <property type="molecule type" value="Genomic_DNA"/>
</dbReference>
<keyword evidence="3" id="KW-1185">Reference proteome</keyword>
<dbReference type="Proteomes" id="UP000030746">
    <property type="component" value="Unassembled WGS sequence"/>
</dbReference>
<evidence type="ECO:0000313" key="2">
    <source>
        <dbReference type="EMBL" id="ESP05448.1"/>
    </source>
</evidence>
<evidence type="ECO:0000313" key="3">
    <source>
        <dbReference type="Proteomes" id="UP000030746"/>
    </source>
</evidence>
<dbReference type="SUPFAM" id="SSF57603">
    <property type="entry name" value="FnI-like domain"/>
    <property type="match status" value="1"/>
</dbReference>
<dbReference type="GO" id="GO:0032281">
    <property type="term" value="C:AMPA glutamate receptor complex"/>
    <property type="evidence" value="ECO:0007669"/>
    <property type="project" value="TreeGrafter"/>
</dbReference>